<dbReference type="Pfam" id="PF25944">
    <property type="entry name" value="Beta-barrel_RND"/>
    <property type="match status" value="1"/>
</dbReference>
<evidence type="ECO:0000313" key="7">
    <source>
        <dbReference type="Proteomes" id="UP000000422"/>
    </source>
</evidence>
<dbReference type="KEGG" id="wsu:WS1419"/>
<dbReference type="Gene3D" id="2.40.50.100">
    <property type="match status" value="2"/>
</dbReference>
<comment type="similarity">
    <text evidence="2">Belongs to the membrane fusion protein (MFP) (TC 8.A.1) family.</text>
</comment>
<feature type="region of interest" description="Disordered" evidence="3">
    <location>
        <begin position="342"/>
        <end position="364"/>
    </location>
</feature>
<dbReference type="InterPro" id="IPR058625">
    <property type="entry name" value="MdtA-like_BSH"/>
</dbReference>
<comment type="subcellular location">
    <subcellularLocation>
        <location evidence="1">Cell membrane</location>
    </subcellularLocation>
</comment>
<evidence type="ECO:0000259" key="4">
    <source>
        <dbReference type="Pfam" id="PF25917"/>
    </source>
</evidence>
<evidence type="ECO:0000313" key="6">
    <source>
        <dbReference type="EMBL" id="CAE10482.1"/>
    </source>
</evidence>
<name>Q7M8T9_WOLSU</name>
<dbReference type="eggNOG" id="COG0845">
    <property type="taxonomic scope" value="Bacteria"/>
</dbReference>
<dbReference type="GO" id="GO:0015562">
    <property type="term" value="F:efflux transmembrane transporter activity"/>
    <property type="evidence" value="ECO:0007669"/>
    <property type="project" value="TreeGrafter"/>
</dbReference>
<evidence type="ECO:0000259" key="5">
    <source>
        <dbReference type="Pfam" id="PF25944"/>
    </source>
</evidence>
<dbReference type="PANTHER" id="PTHR30469:SF33">
    <property type="entry name" value="SLR1207 PROTEIN"/>
    <property type="match status" value="1"/>
</dbReference>
<sequence>MGRDRGAKSAPPSAVVVRGDIENLVSATGTIQPREYVDVGAQVSGQLRRIHVQVGDYVKEGDLLAEIDVTVYKAKVDASRAQLKYQKAQKIDKEAQLVLAELNYRRQKGLYESDATSLESYQSAEATWKSSLAQLEMIKAQIEQLESTLRADEANLNYTQIYAPMTGTIVSITARQGQTLNTNQQAPTILRIADLSVMTIKAQVSEADVNRLRKGMGVYFTTLGSDKRWMSQLDKVEPTPTTTNNVVLYNALFDVENPEGRLMSDMTTQVFFVVSSVKDVLLVPMGALELQRGKKTKQGIVRVVTLEGAIEERMVEVGVTSRLQAEILSGVKEGERVMVGGVKPVGGGSAKERQGGGVPPPRMF</sequence>
<proteinExistence type="inferred from homology"/>
<protein>
    <submittedName>
        <fullName evidence="6">PERIPLASMIC COMPONENT OF EFFLUX SYSTEM</fullName>
    </submittedName>
</protein>
<feature type="domain" description="Multidrug resistance protein MdtA-like beta-barrel" evidence="5">
    <location>
        <begin position="198"/>
        <end position="270"/>
    </location>
</feature>
<organism evidence="7">
    <name type="scientific">Wolinella succinogenes (strain ATCC 29543 / DSM 1740 / CCUG 13145 / JCM 31913 / LMG 7466 / NCTC 11488 / FDC 602W)</name>
    <name type="common">Vibrio succinogenes</name>
    <dbReference type="NCBI Taxonomy" id="273121"/>
    <lineage>
        <taxon>Bacteria</taxon>
        <taxon>Pseudomonadati</taxon>
        <taxon>Campylobacterota</taxon>
        <taxon>Epsilonproteobacteria</taxon>
        <taxon>Campylobacterales</taxon>
        <taxon>Helicobacteraceae</taxon>
        <taxon>Wolinella</taxon>
    </lineage>
</organism>
<accession>Q7M8T9</accession>
<reference evidence="6 7" key="1">
    <citation type="journal article" date="2003" name="Proc. Natl. Acad. Sci. U.S.A.">
        <title>Complete genome sequence and analysis of Wolinella succinogenes.</title>
        <authorList>
            <person name="Baar C."/>
            <person name="Eppinger M."/>
            <person name="Raddatz G."/>
            <person name="Simon JM."/>
            <person name="Lanz C."/>
            <person name="Klimmek O."/>
            <person name="Nandakumar R."/>
            <person name="Gross R."/>
            <person name="Rosinus A."/>
            <person name="Keller H."/>
            <person name="Jagtap P."/>
            <person name="Linke B."/>
            <person name="Meyer F."/>
            <person name="Lederer H."/>
            <person name="Schuster S.C."/>
        </authorList>
    </citation>
    <scope>NUCLEOTIDE SEQUENCE [LARGE SCALE GENOMIC DNA]</scope>
    <source>
        <strain evidence="7">ATCC 29543 / DSM 1740 / CCUG 13145 / JCM 31913 / LMG 7466 / NCTC 11488 / FDC 602W</strain>
    </source>
</reference>
<dbReference type="SUPFAM" id="SSF111369">
    <property type="entry name" value="HlyD-like secretion proteins"/>
    <property type="match status" value="1"/>
</dbReference>
<evidence type="ECO:0000256" key="2">
    <source>
        <dbReference type="ARBA" id="ARBA00009477"/>
    </source>
</evidence>
<dbReference type="InterPro" id="IPR006143">
    <property type="entry name" value="RND_pump_MFP"/>
</dbReference>
<keyword evidence="7" id="KW-1185">Reference proteome</keyword>
<dbReference type="InterPro" id="IPR058626">
    <property type="entry name" value="MdtA-like_b-barrel"/>
</dbReference>
<dbReference type="NCBIfam" id="TIGR01730">
    <property type="entry name" value="RND_mfp"/>
    <property type="match status" value="1"/>
</dbReference>
<evidence type="ECO:0000256" key="3">
    <source>
        <dbReference type="SAM" id="MobiDB-lite"/>
    </source>
</evidence>
<dbReference type="AlphaFoldDB" id="Q7M8T9"/>
<dbReference type="HOGENOM" id="CLU_018816_14_1_7"/>
<dbReference type="STRING" id="273121.WS1419"/>
<dbReference type="Proteomes" id="UP000000422">
    <property type="component" value="Chromosome"/>
</dbReference>
<dbReference type="EMBL" id="BX571660">
    <property type="protein sequence ID" value="CAE10482.1"/>
    <property type="molecule type" value="Genomic_DNA"/>
</dbReference>
<dbReference type="PANTHER" id="PTHR30469">
    <property type="entry name" value="MULTIDRUG RESISTANCE PROTEIN MDTA"/>
    <property type="match status" value="1"/>
</dbReference>
<gene>
    <name evidence="6" type="ordered locus">WS1419</name>
</gene>
<feature type="domain" description="Multidrug resistance protein MdtA-like barrel-sandwich hybrid" evidence="4">
    <location>
        <begin position="36"/>
        <end position="190"/>
    </location>
</feature>
<dbReference type="Gene3D" id="2.40.30.170">
    <property type="match status" value="1"/>
</dbReference>
<evidence type="ECO:0000256" key="1">
    <source>
        <dbReference type="ARBA" id="ARBA00004236"/>
    </source>
</evidence>
<dbReference type="Gene3D" id="2.40.420.20">
    <property type="match status" value="1"/>
</dbReference>
<dbReference type="Pfam" id="PF25917">
    <property type="entry name" value="BSH_RND"/>
    <property type="match status" value="1"/>
</dbReference>
<dbReference type="GO" id="GO:1990281">
    <property type="term" value="C:efflux pump complex"/>
    <property type="evidence" value="ECO:0007669"/>
    <property type="project" value="TreeGrafter"/>
</dbReference>